<feature type="transmembrane region" description="Helical" evidence="1">
    <location>
        <begin position="119"/>
        <end position="137"/>
    </location>
</feature>
<evidence type="ECO:0000256" key="1">
    <source>
        <dbReference type="SAM" id="Phobius"/>
    </source>
</evidence>
<dbReference type="EMBL" id="SLZV01000002">
    <property type="protein sequence ID" value="TCS69850.1"/>
    <property type="molecule type" value="Genomic_DNA"/>
</dbReference>
<keyword evidence="1" id="KW-1133">Transmembrane helix</keyword>
<feature type="transmembrane region" description="Helical" evidence="1">
    <location>
        <begin position="36"/>
        <end position="54"/>
    </location>
</feature>
<evidence type="ECO:0000313" key="5">
    <source>
        <dbReference type="Proteomes" id="UP000702954"/>
    </source>
</evidence>
<organism evidence="3 4">
    <name type="scientific">Faecalimonas umbilicata</name>
    <dbReference type="NCBI Taxonomy" id="1912855"/>
    <lineage>
        <taxon>Bacteria</taxon>
        <taxon>Bacillati</taxon>
        <taxon>Bacillota</taxon>
        <taxon>Clostridia</taxon>
        <taxon>Lachnospirales</taxon>
        <taxon>Lachnospiraceae</taxon>
        <taxon>Faecalimonas</taxon>
    </lineage>
</organism>
<keyword evidence="5" id="KW-1185">Reference proteome</keyword>
<evidence type="ECO:0000313" key="4">
    <source>
        <dbReference type="Proteomes" id="UP000294613"/>
    </source>
</evidence>
<evidence type="ECO:0000313" key="3">
    <source>
        <dbReference type="EMBL" id="TCS69850.1"/>
    </source>
</evidence>
<feature type="transmembrane region" description="Helical" evidence="1">
    <location>
        <begin position="60"/>
        <end position="78"/>
    </location>
</feature>
<dbReference type="PANTHER" id="PTHR36833:SF1">
    <property type="entry name" value="INTEGRAL MEMBRANE TRANSPORT PROTEIN"/>
    <property type="match status" value="1"/>
</dbReference>
<evidence type="ECO:0000313" key="2">
    <source>
        <dbReference type="EMBL" id="GBU05367.1"/>
    </source>
</evidence>
<dbReference type="Proteomes" id="UP000294613">
    <property type="component" value="Unassembled WGS sequence"/>
</dbReference>
<dbReference type="Pfam" id="PF06182">
    <property type="entry name" value="ABC2_membrane_6"/>
    <property type="match status" value="1"/>
</dbReference>
<dbReference type="PANTHER" id="PTHR36833">
    <property type="entry name" value="SLR0610 PROTEIN-RELATED"/>
    <property type="match status" value="1"/>
</dbReference>
<reference evidence="2 5" key="1">
    <citation type="journal article" date="2018" name="Int. J. Syst. Evol. Microbiol.">
        <title>Draft Genome Sequence of Faecalimonas umbilicata JCM 30896T, an Acetate-Producing Bacterium Isolated from Human Feces.</title>
        <authorList>
            <person name="Sakamoto M."/>
            <person name="Ikeyama N."/>
            <person name="Yuki M."/>
            <person name="Ohkuma M."/>
        </authorList>
    </citation>
    <scope>NUCLEOTIDE SEQUENCE [LARGE SCALE GENOMIC DNA]</scope>
    <source>
        <strain evidence="2 5">EGH7</strain>
    </source>
</reference>
<feature type="transmembrane region" description="Helical" evidence="1">
    <location>
        <begin position="233"/>
        <end position="254"/>
    </location>
</feature>
<dbReference type="Proteomes" id="UP000702954">
    <property type="component" value="Unassembled WGS sequence"/>
</dbReference>
<dbReference type="EMBL" id="BHEO01000008">
    <property type="protein sequence ID" value="GBU05367.1"/>
    <property type="molecule type" value="Genomic_DNA"/>
</dbReference>
<dbReference type="RefSeq" id="WP_116441801.1">
    <property type="nucleotide sequence ID" value="NZ_BHEO01000008.1"/>
</dbReference>
<protein>
    <submittedName>
        <fullName evidence="3">ABC-type uncharacterized transport system permease subunit</fullName>
    </submittedName>
    <submittedName>
        <fullName evidence="2">Multidrug ABC transporter permease</fullName>
    </submittedName>
</protein>
<sequence>MKRLKYYFRLYQEFLRIGMLCLVQYPMDSTIRLISIIAREAAGFLGVFAIANVVGTLGEWSIYGVCLIFSLGAMTEAISRGLLDNVWSIGSFVRKGKLDIFLIRPASVLFQMLTFRMEFASLVSFFLPCSLMIWSLAKSGVECSISLIAFLIEFLVMGTILNSSLYLIFNALNFWLVQGNEIADLIQTFREFAKYPINIFPAVFQVLFTVVIPFGFIGYYPAMYLLGKTKMCVPMWLLAVTLLFALAAVLIWCCGMKKYDSTGT</sequence>
<feature type="transmembrane region" description="Helical" evidence="1">
    <location>
        <begin position="197"/>
        <end position="221"/>
    </location>
</feature>
<feature type="transmembrane region" description="Helical" evidence="1">
    <location>
        <begin position="149"/>
        <end position="176"/>
    </location>
</feature>
<name>A0A4R3JRR0_9FIRM</name>
<gene>
    <name evidence="3" type="ORF">EDD74_10217</name>
    <name evidence="2" type="ORF">FAEUMB_19080</name>
</gene>
<proteinExistence type="predicted"/>
<keyword evidence="1" id="KW-0472">Membrane</keyword>
<keyword evidence="1" id="KW-0812">Transmembrane</keyword>
<comment type="caution">
    <text evidence="3">The sequence shown here is derived from an EMBL/GenBank/DDBJ whole genome shotgun (WGS) entry which is preliminary data.</text>
</comment>
<dbReference type="AlphaFoldDB" id="A0A4R3JRR0"/>
<reference evidence="3 4" key="2">
    <citation type="submission" date="2019-03" db="EMBL/GenBank/DDBJ databases">
        <title>Genomic Encyclopedia of Type Strains, Phase IV (KMG-IV): sequencing the most valuable type-strain genomes for metagenomic binning, comparative biology and taxonomic classification.</title>
        <authorList>
            <person name="Goeker M."/>
        </authorList>
    </citation>
    <scope>NUCLEOTIDE SEQUENCE [LARGE SCALE GENOMIC DNA]</scope>
    <source>
        <strain evidence="3 4">DSM 103426</strain>
    </source>
</reference>
<accession>A0A4R3JRR0</accession>
<dbReference type="InterPro" id="IPR010390">
    <property type="entry name" value="ABC-2_transporter-like"/>
</dbReference>